<evidence type="ECO:0000313" key="3">
    <source>
        <dbReference type="Proteomes" id="UP000011135"/>
    </source>
</evidence>
<evidence type="ECO:0000313" key="2">
    <source>
        <dbReference type="EMBL" id="ELR71223.1"/>
    </source>
</evidence>
<dbReference type="AlphaFoldDB" id="L8JSQ5"/>
<organism evidence="2 3">
    <name type="scientific">Fulvivirga imtechensis AK7</name>
    <dbReference type="NCBI Taxonomy" id="1237149"/>
    <lineage>
        <taxon>Bacteria</taxon>
        <taxon>Pseudomonadati</taxon>
        <taxon>Bacteroidota</taxon>
        <taxon>Cytophagia</taxon>
        <taxon>Cytophagales</taxon>
        <taxon>Fulvivirgaceae</taxon>
        <taxon>Fulvivirga</taxon>
    </lineage>
</organism>
<keyword evidence="2" id="KW-0808">Transferase</keyword>
<dbReference type="RefSeq" id="WP_009580364.1">
    <property type="nucleotide sequence ID" value="NZ_AMZN01000044.1"/>
</dbReference>
<dbReference type="Gene3D" id="3.90.550.10">
    <property type="entry name" value="Spore Coat Polysaccharide Biosynthesis Protein SpsA, Chain A"/>
    <property type="match status" value="1"/>
</dbReference>
<sequence>MNTKIQTTESVLATIVLYNTSLEHSETFQSLSKALKSTENRVEILVYDNSPSMMYAGEIYDSWNIHYIHDEMNSGISRAYNAACNLAKKLGKKWLFLLDQDSTFPENTFHTYGEAMERGHTSLLAPQLFSQKKLISPFGPQPGKGKILKNIDPGIYSLHKVMPVNSGIMVRVEHFEACGGYNECFPLDYSDFAFIDRYKQTHTCFEVLPLVCEHQFSGLNAGSKASAHDRFNAFCRTTHLYRKNVDPATDAIKIILSRALRLTLHFRSPDFLKIALRNLLESR</sequence>
<dbReference type="InterPro" id="IPR001173">
    <property type="entry name" value="Glyco_trans_2-like"/>
</dbReference>
<name>L8JSQ5_9BACT</name>
<dbReference type="Proteomes" id="UP000011135">
    <property type="component" value="Unassembled WGS sequence"/>
</dbReference>
<dbReference type="GO" id="GO:0016740">
    <property type="term" value="F:transferase activity"/>
    <property type="evidence" value="ECO:0007669"/>
    <property type="project" value="UniProtKB-KW"/>
</dbReference>
<feature type="domain" description="Glycosyltransferase 2-like" evidence="1">
    <location>
        <begin position="15"/>
        <end position="132"/>
    </location>
</feature>
<dbReference type="OrthoDB" id="1351873at2"/>
<protein>
    <submittedName>
        <fullName evidence="2">Glycosyl transferase, group 2 family protein</fullName>
    </submittedName>
</protein>
<reference evidence="2 3" key="1">
    <citation type="submission" date="2012-12" db="EMBL/GenBank/DDBJ databases">
        <title>Genome assembly of Fulvivirga imtechensis AK7.</title>
        <authorList>
            <person name="Nupur N."/>
            <person name="Khatri I."/>
            <person name="Kumar R."/>
            <person name="Subramanian S."/>
            <person name="Pinnaka A."/>
        </authorList>
    </citation>
    <scope>NUCLEOTIDE SEQUENCE [LARGE SCALE GENOMIC DNA]</scope>
    <source>
        <strain evidence="2 3">AK7</strain>
    </source>
</reference>
<keyword evidence="3" id="KW-1185">Reference proteome</keyword>
<dbReference type="SUPFAM" id="SSF53448">
    <property type="entry name" value="Nucleotide-diphospho-sugar transferases"/>
    <property type="match status" value="1"/>
</dbReference>
<gene>
    <name evidence="2" type="ORF">C900_03027</name>
</gene>
<evidence type="ECO:0000259" key="1">
    <source>
        <dbReference type="Pfam" id="PF00535"/>
    </source>
</evidence>
<dbReference type="Pfam" id="PF00535">
    <property type="entry name" value="Glycos_transf_2"/>
    <property type="match status" value="1"/>
</dbReference>
<dbReference type="STRING" id="1237149.C900_03027"/>
<comment type="caution">
    <text evidence="2">The sequence shown here is derived from an EMBL/GenBank/DDBJ whole genome shotgun (WGS) entry which is preliminary data.</text>
</comment>
<dbReference type="InterPro" id="IPR029044">
    <property type="entry name" value="Nucleotide-diphossugar_trans"/>
</dbReference>
<accession>L8JSQ5</accession>
<dbReference type="eggNOG" id="COG1216">
    <property type="taxonomic scope" value="Bacteria"/>
</dbReference>
<proteinExistence type="predicted"/>
<dbReference type="EMBL" id="AMZN01000044">
    <property type="protein sequence ID" value="ELR71223.1"/>
    <property type="molecule type" value="Genomic_DNA"/>
</dbReference>